<dbReference type="Proteomes" id="UP001397290">
    <property type="component" value="Unassembled WGS sequence"/>
</dbReference>
<reference evidence="1 2" key="1">
    <citation type="submission" date="2020-02" db="EMBL/GenBank/DDBJ databases">
        <title>Comparative genomics of the hypocrealean fungal genus Beauvera.</title>
        <authorList>
            <person name="Showalter D.N."/>
            <person name="Bushley K.E."/>
            <person name="Rehner S.A."/>
        </authorList>
    </citation>
    <scope>NUCLEOTIDE SEQUENCE [LARGE SCALE GENOMIC DNA]</scope>
    <source>
        <strain evidence="1 2">ARSEF4384</strain>
    </source>
</reference>
<proteinExistence type="predicted"/>
<protein>
    <recommendedName>
        <fullName evidence="3">O-methyltransferase</fullName>
    </recommendedName>
</protein>
<dbReference type="SUPFAM" id="SSF53335">
    <property type="entry name" value="S-adenosyl-L-methionine-dependent methyltransferases"/>
    <property type="match status" value="1"/>
</dbReference>
<dbReference type="PANTHER" id="PTHR43167:SF1">
    <property type="entry name" value="PUTATIVE (AFU_ORTHOLOGUE AFUA_6G01830)-RELATED"/>
    <property type="match status" value="1"/>
</dbReference>
<keyword evidence="2" id="KW-1185">Reference proteome</keyword>
<evidence type="ECO:0000313" key="1">
    <source>
        <dbReference type="EMBL" id="KAK8143818.1"/>
    </source>
</evidence>
<accession>A0AAW0RPD6</accession>
<name>A0AAW0RPD6_9HYPO</name>
<dbReference type="Pfam" id="PF13578">
    <property type="entry name" value="Methyltransf_24"/>
    <property type="match status" value="1"/>
</dbReference>
<dbReference type="PANTHER" id="PTHR43167">
    <property type="entry name" value="PUTATIVE (AFU_ORTHOLOGUE AFUA_6G01830)-RELATED"/>
    <property type="match status" value="1"/>
</dbReference>
<dbReference type="InterPro" id="IPR029063">
    <property type="entry name" value="SAM-dependent_MTases_sf"/>
</dbReference>
<dbReference type="EMBL" id="JAAHCF010000461">
    <property type="protein sequence ID" value="KAK8143818.1"/>
    <property type="molecule type" value="Genomic_DNA"/>
</dbReference>
<dbReference type="Gene3D" id="3.40.50.150">
    <property type="entry name" value="Vaccinia Virus protein VP39"/>
    <property type="match status" value="1"/>
</dbReference>
<evidence type="ECO:0000313" key="2">
    <source>
        <dbReference type="Proteomes" id="UP001397290"/>
    </source>
</evidence>
<sequence>MAPSRPAQNPMEGTPQHILDLLDRLHAESLAQEHAMDRSVFAGAATDEDKKTAVRDKFIALDQDKSQYVYALCRATDARTIVEAGTSFGVSTIYLALAASANAAAAGGRGKTPRVVATEYEPTKAARAREHWAQCGDVVTSAIQLREGDLRETLKEDLEDVDLLLLDSKMSLPISVKPISSRNKDKRRRVVISCPSLLTLPAILVWTEMALPTLKIVQRKMRRGAIVIADNTTVSEGYDEMLTYMRNPDSGFITMTLPFSQGLEFCVYLPKN</sequence>
<organism evidence="1 2">
    <name type="scientific">Beauveria asiatica</name>
    <dbReference type="NCBI Taxonomy" id="1069075"/>
    <lineage>
        <taxon>Eukaryota</taxon>
        <taxon>Fungi</taxon>
        <taxon>Dikarya</taxon>
        <taxon>Ascomycota</taxon>
        <taxon>Pezizomycotina</taxon>
        <taxon>Sordariomycetes</taxon>
        <taxon>Hypocreomycetidae</taxon>
        <taxon>Hypocreales</taxon>
        <taxon>Cordycipitaceae</taxon>
        <taxon>Beauveria</taxon>
    </lineage>
</organism>
<evidence type="ECO:0008006" key="3">
    <source>
        <dbReference type="Google" id="ProtNLM"/>
    </source>
</evidence>
<comment type="caution">
    <text evidence="1">The sequence shown here is derived from an EMBL/GenBank/DDBJ whole genome shotgun (WGS) entry which is preliminary data.</text>
</comment>
<gene>
    <name evidence="1" type="ORF">G3M48_006698</name>
</gene>
<dbReference type="AlphaFoldDB" id="A0AAW0RPD6"/>